<dbReference type="Gene3D" id="1.25.40.330">
    <property type="entry name" value="Adenylate cyclase-associated CAP, N-terminal domain"/>
    <property type="match status" value="1"/>
</dbReference>
<dbReference type="SMART" id="SM00673">
    <property type="entry name" value="CARP"/>
    <property type="match status" value="2"/>
</dbReference>
<dbReference type="GO" id="GO:0019933">
    <property type="term" value="P:cAMP-mediated signaling"/>
    <property type="evidence" value="ECO:0007669"/>
    <property type="project" value="TreeGrafter"/>
</dbReference>
<evidence type="ECO:0000259" key="6">
    <source>
        <dbReference type="PROSITE" id="PS51329"/>
    </source>
</evidence>
<dbReference type="InterPro" id="IPR036222">
    <property type="entry name" value="CAP_N_sf"/>
</dbReference>
<feature type="compositionally biased region" description="Basic residues" evidence="5">
    <location>
        <begin position="380"/>
        <end position="393"/>
    </location>
</feature>
<comment type="similarity">
    <text evidence="1 4">Belongs to the CAP family.</text>
</comment>
<feature type="compositionally biased region" description="Pro residues" evidence="5">
    <location>
        <begin position="299"/>
        <end position="309"/>
    </location>
</feature>
<dbReference type="OrthoDB" id="77251at2759"/>
<feature type="region of interest" description="Disordered" evidence="5">
    <location>
        <begin position="344"/>
        <end position="394"/>
    </location>
</feature>
<name>A0A4C2EE63_9SACH</name>
<organism evidence="7 8">
    <name type="scientific">Zygosaccharomyces mellis</name>
    <dbReference type="NCBI Taxonomy" id="42258"/>
    <lineage>
        <taxon>Eukaryota</taxon>
        <taxon>Fungi</taxon>
        <taxon>Dikarya</taxon>
        <taxon>Ascomycota</taxon>
        <taxon>Saccharomycotina</taxon>
        <taxon>Saccharomycetes</taxon>
        <taxon>Saccharomycetales</taxon>
        <taxon>Saccharomycetaceae</taxon>
        <taxon>Zygosaccharomyces</taxon>
    </lineage>
</organism>
<dbReference type="InterPro" id="IPR016098">
    <property type="entry name" value="CAP/MinC_C"/>
</dbReference>
<comment type="function">
    <text evidence="2">The N-terminal domain binds to adenylyl cyclase, thereby enabling adenylyl cyclase to be activated by upstream regulatory signals, such as Ras. The C-terminal domain is required for normal cellular morphology and growth control.</text>
</comment>
<dbReference type="PROSITE" id="PS01088">
    <property type="entry name" value="CAP_1"/>
    <property type="match status" value="1"/>
</dbReference>
<evidence type="ECO:0000313" key="7">
    <source>
        <dbReference type="EMBL" id="GCF00299.1"/>
    </source>
</evidence>
<evidence type="ECO:0000313" key="8">
    <source>
        <dbReference type="Proteomes" id="UP000301737"/>
    </source>
</evidence>
<proteinExistence type="inferred from homology"/>
<dbReference type="FunFam" id="2.160.20.70:FF:000008">
    <property type="entry name" value="Adenylyl cyclase-associated protein"/>
    <property type="match status" value="1"/>
</dbReference>
<dbReference type="Gene3D" id="2.160.20.70">
    <property type="match status" value="1"/>
</dbReference>
<dbReference type="GO" id="GO:0003779">
    <property type="term" value="F:actin binding"/>
    <property type="evidence" value="ECO:0007669"/>
    <property type="project" value="InterPro"/>
</dbReference>
<gene>
    <name evidence="7" type="ORF">ZYGM_001208</name>
</gene>
<dbReference type="GO" id="GO:0007015">
    <property type="term" value="P:actin filament organization"/>
    <property type="evidence" value="ECO:0007669"/>
    <property type="project" value="TreeGrafter"/>
</dbReference>
<dbReference type="PANTHER" id="PTHR10652">
    <property type="entry name" value="ADENYLYL CYCLASE-ASSOCIATED PROTEIN"/>
    <property type="match status" value="1"/>
</dbReference>
<evidence type="ECO:0000256" key="1">
    <source>
        <dbReference type="ARBA" id="ARBA00007659"/>
    </source>
</evidence>
<evidence type="ECO:0000256" key="2">
    <source>
        <dbReference type="ARBA" id="ARBA00054756"/>
    </source>
</evidence>
<sequence>MSDSGKFNVQSYTLVKLLKRLEAATTRLEDVTIYQEGYIESRIAENAAAGGISSKEMSTVPSAGPSNTVPANQVDKSLDSVGPEPAIGSAGGEKTPEAIIQFSQLIREKVLPLVDLSTKIDSTVAAVAQVFKEAFDLQLDFLEIALKSKKPDYASKEFAESLSPVNQAILKIGDLKDQNRQSKFFPYLNSVAEGAALFSWVAVETPASLVADFKDASQFWTNRVLKEFKESDPNAASWVSLFLSIFDQLRSYVKEFHPTGVTWNKDGEEFITILAQFRAGSARMESPAPAPAPAAGGGAPPPPPPPAPPASVFESKQDEKSASRSGGIDAVFAELNQGEDITRSLKKVDKSQQTHKNPELRGSSAVPAEHVSDKNPPPVKPKKPNMFKTKKPPRKELVGNKWFVENYENHTDPIVIEGKHDESIFIGNCNSVLVQIKGKVNAITVNQSDSANVVLDSCISGLELIKCNKFGAQVEQSLPQITLDKCDGGNIFLSAESMNASLYTSSSTAVNVNLPVGEDGDFVEFPVPEQLVHTFGGGRINTTVFEHAG</sequence>
<feature type="domain" description="C-CAP/cofactor C-like" evidence="6">
    <location>
        <begin position="392"/>
        <end position="527"/>
    </location>
</feature>
<dbReference type="InterPro" id="IPR013912">
    <property type="entry name" value="Adenylate_cyclase-assoc_CAP_C"/>
</dbReference>
<evidence type="ECO:0000256" key="4">
    <source>
        <dbReference type="RuleBase" id="RU000647"/>
    </source>
</evidence>
<dbReference type="InterPro" id="IPR017901">
    <property type="entry name" value="C-CAP_CF_C-like"/>
</dbReference>
<dbReference type="SUPFAM" id="SSF69340">
    <property type="entry name" value="C-terminal domain of adenylylcyclase associated protein"/>
    <property type="match status" value="1"/>
</dbReference>
<comment type="caution">
    <text evidence="7">The sequence shown here is derived from an EMBL/GenBank/DDBJ whole genome shotgun (WGS) entry which is preliminary data.</text>
</comment>
<dbReference type="InterPro" id="IPR053950">
    <property type="entry name" value="CAP_N"/>
</dbReference>
<dbReference type="PROSITE" id="PS51329">
    <property type="entry name" value="C_CAP_COFACTOR_C"/>
    <property type="match status" value="1"/>
</dbReference>
<dbReference type="Proteomes" id="UP000301737">
    <property type="component" value="Unassembled WGS sequence"/>
</dbReference>
<dbReference type="EMBL" id="BIMX01000017">
    <property type="protein sequence ID" value="GCF00299.1"/>
    <property type="molecule type" value="Genomic_DNA"/>
</dbReference>
<reference evidence="7 8" key="1">
    <citation type="submission" date="2019-01" db="EMBL/GenBank/DDBJ databases">
        <title>Draft Genome Sequencing of Zygosaccharomyces mellis Ca-7.</title>
        <authorList>
            <person name="Shiwa Y."/>
            <person name="Kanesaki Y."/>
            <person name="Ishige T."/>
            <person name="Mura K."/>
            <person name="Hori T."/>
            <person name="Tamura T."/>
        </authorList>
    </citation>
    <scope>NUCLEOTIDE SEQUENCE [LARGE SCALE GENOMIC DNA]</scope>
    <source>
        <strain evidence="7 8">Ca-7</strain>
    </source>
</reference>
<dbReference type="InterPro" id="IPR001837">
    <property type="entry name" value="Adenylate_cyclase-assoc_CAP"/>
</dbReference>
<dbReference type="Pfam" id="PF01213">
    <property type="entry name" value="CAP_N-CM"/>
    <property type="match status" value="1"/>
</dbReference>
<dbReference type="SUPFAM" id="SSF101278">
    <property type="entry name" value="N-terminal domain of adenylylcyclase associated protein, CAP"/>
    <property type="match status" value="1"/>
</dbReference>
<accession>A0A4C2EE63</accession>
<dbReference type="PANTHER" id="PTHR10652:SF0">
    <property type="entry name" value="ADENYLYL CYCLASE-ASSOCIATED PROTEIN"/>
    <property type="match status" value="1"/>
</dbReference>
<dbReference type="Pfam" id="PF21938">
    <property type="entry name" value="CAP_N"/>
    <property type="match status" value="1"/>
</dbReference>
<keyword evidence="8" id="KW-1185">Reference proteome</keyword>
<dbReference type="InterPro" id="IPR036223">
    <property type="entry name" value="CAP_C_sf"/>
</dbReference>
<dbReference type="Pfam" id="PF08603">
    <property type="entry name" value="CAP_C"/>
    <property type="match status" value="1"/>
</dbReference>
<dbReference type="InterPro" id="IPR006599">
    <property type="entry name" value="CARP_motif"/>
</dbReference>
<feature type="region of interest" description="Disordered" evidence="5">
    <location>
        <begin position="282"/>
        <end position="325"/>
    </location>
</feature>
<dbReference type="GO" id="GO:0008179">
    <property type="term" value="F:adenylate cyclase binding"/>
    <property type="evidence" value="ECO:0007669"/>
    <property type="project" value="TreeGrafter"/>
</dbReference>
<dbReference type="FunFam" id="1.25.40.330:FF:000001">
    <property type="entry name" value="Adenylyl cyclase-associated protein"/>
    <property type="match status" value="1"/>
</dbReference>
<dbReference type="GO" id="GO:0005737">
    <property type="term" value="C:cytoplasm"/>
    <property type="evidence" value="ECO:0007669"/>
    <property type="project" value="TreeGrafter"/>
</dbReference>
<dbReference type="AlphaFoldDB" id="A0A4C2EE63"/>
<dbReference type="InterPro" id="IPR018106">
    <property type="entry name" value="CAP_CS_N"/>
</dbReference>
<evidence type="ECO:0000256" key="5">
    <source>
        <dbReference type="SAM" id="MobiDB-lite"/>
    </source>
</evidence>
<feature type="compositionally biased region" description="Basic and acidic residues" evidence="5">
    <location>
        <begin position="344"/>
        <end position="359"/>
    </location>
</feature>
<protein>
    <recommendedName>
        <fullName evidence="3 4">Adenylyl cyclase-associated protein</fullName>
    </recommendedName>
</protein>
<dbReference type="InterPro" id="IPR013992">
    <property type="entry name" value="Adenylate_cyclase-assoc_CAP_N"/>
</dbReference>
<evidence type="ECO:0000256" key="3">
    <source>
        <dbReference type="ARBA" id="ARBA00072052"/>
    </source>
</evidence>